<dbReference type="Gene3D" id="3.10.290.10">
    <property type="entry name" value="RNA-binding S4 domain"/>
    <property type="match status" value="1"/>
</dbReference>
<dbReference type="CDD" id="cd00165">
    <property type="entry name" value="S4"/>
    <property type="match status" value="1"/>
</dbReference>
<evidence type="ECO:0000313" key="3">
    <source>
        <dbReference type="EMBL" id="MBM3316300.1"/>
    </source>
</evidence>
<dbReference type="EMBL" id="VGIY01000005">
    <property type="protein sequence ID" value="MBM3316300.1"/>
    <property type="molecule type" value="Genomic_DNA"/>
</dbReference>
<dbReference type="InterPro" id="IPR002942">
    <property type="entry name" value="S4_RNA-bd"/>
</dbReference>
<dbReference type="PROSITE" id="PS50889">
    <property type="entry name" value="S4"/>
    <property type="match status" value="1"/>
</dbReference>
<sequence>MGVRIDQLLHRLCLARSRSLAARACRERRILVNGAAVRASRDVREGDRIAFLDPVRGGRRELELLVSPERQVSRREAAGCYRWLAGCGAPAGEEQGDDAGP</sequence>
<dbReference type="Pfam" id="PF01479">
    <property type="entry name" value="S4"/>
    <property type="match status" value="1"/>
</dbReference>
<dbReference type="SUPFAM" id="SSF55174">
    <property type="entry name" value="Alpha-L RNA-binding motif"/>
    <property type="match status" value="1"/>
</dbReference>
<feature type="domain" description="RNA-binding S4" evidence="2">
    <location>
        <begin position="3"/>
        <end position="63"/>
    </location>
</feature>
<dbReference type="Proteomes" id="UP000748308">
    <property type="component" value="Unassembled WGS sequence"/>
</dbReference>
<evidence type="ECO:0000256" key="1">
    <source>
        <dbReference type="PROSITE-ProRule" id="PRU00182"/>
    </source>
</evidence>
<accession>A0A937X702</accession>
<dbReference type="SMART" id="SM00363">
    <property type="entry name" value="S4"/>
    <property type="match status" value="1"/>
</dbReference>
<proteinExistence type="predicted"/>
<evidence type="ECO:0000259" key="2">
    <source>
        <dbReference type="SMART" id="SM00363"/>
    </source>
</evidence>
<dbReference type="InterPro" id="IPR036986">
    <property type="entry name" value="S4_RNA-bd_sf"/>
</dbReference>
<dbReference type="GO" id="GO:0003723">
    <property type="term" value="F:RNA binding"/>
    <property type="evidence" value="ECO:0007669"/>
    <property type="project" value="UniProtKB-KW"/>
</dbReference>
<dbReference type="AlphaFoldDB" id="A0A937X702"/>
<comment type="caution">
    <text evidence="3">The sequence shown here is derived from an EMBL/GenBank/DDBJ whole genome shotgun (WGS) entry which is preliminary data.</text>
</comment>
<name>A0A937X702_UNCEI</name>
<organism evidence="3 4">
    <name type="scientific">Eiseniibacteriota bacterium</name>
    <dbReference type="NCBI Taxonomy" id="2212470"/>
    <lineage>
        <taxon>Bacteria</taxon>
        <taxon>Candidatus Eiseniibacteriota</taxon>
    </lineage>
</organism>
<evidence type="ECO:0000313" key="4">
    <source>
        <dbReference type="Proteomes" id="UP000748308"/>
    </source>
</evidence>
<gene>
    <name evidence="3" type="ORF">FJY75_00465</name>
</gene>
<reference evidence="3" key="1">
    <citation type="submission" date="2019-03" db="EMBL/GenBank/DDBJ databases">
        <title>Lake Tanganyika Metagenome-Assembled Genomes (MAGs).</title>
        <authorList>
            <person name="Tran P."/>
        </authorList>
    </citation>
    <scope>NUCLEOTIDE SEQUENCE</scope>
    <source>
        <strain evidence="3">M_DeepCast_400m_m2_100</strain>
    </source>
</reference>
<keyword evidence="1" id="KW-0694">RNA-binding</keyword>
<protein>
    <submittedName>
        <fullName evidence="3">MoaD/ThiS family protein</fullName>
    </submittedName>
</protein>